<comment type="caution">
    <text evidence="2">The sequence shown here is derived from an EMBL/GenBank/DDBJ whole genome shotgun (WGS) entry which is preliminary data.</text>
</comment>
<dbReference type="Proteomes" id="UP000829685">
    <property type="component" value="Unassembled WGS sequence"/>
</dbReference>
<organism evidence="2 3">
    <name type="scientific">Neoarthrinium moseri</name>
    <dbReference type="NCBI Taxonomy" id="1658444"/>
    <lineage>
        <taxon>Eukaryota</taxon>
        <taxon>Fungi</taxon>
        <taxon>Dikarya</taxon>
        <taxon>Ascomycota</taxon>
        <taxon>Pezizomycotina</taxon>
        <taxon>Sordariomycetes</taxon>
        <taxon>Xylariomycetidae</taxon>
        <taxon>Amphisphaeriales</taxon>
        <taxon>Apiosporaceae</taxon>
        <taxon>Neoarthrinium</taxon>
    </lineage>
</organism>
<protein>
    <submittedName>
        <fullName evidence="2">Uncharacterized protein</fullName>
    </submittedName>
</protein>
<dbReference type="AlphaFoldDB" id="A0A9P9WLY1"/>
<accession>A0A9P9WLY1</accession>
<evidence type="ECO:0000313" key="2">
    <source>
        <dbReference type="EMBL" id="KAI1870193.1"/>
    </source>
</evidence>
<reference evidence="2" key="1">
    <citation type="submission" date="2021-03" db="EMBL/GenBank/DDBJ databases">
        <title>Revisited historic fungal species revealed as producer of novel bioactive compounds through whole genome sequencing and comparative genomics.</title>
        <authorList>
            <person name="Vignolle G.A."/>
            <person name="Hochenegger N."/>
            <person name="Mach R.L."/>
            <person name="Mach-Aigner A.R."/>
            <person name="Javad Rahimi M."/>
            <person name="Salim K.A."/>
            <person name="Chan C.M."/>
            <person name="Lim L.B.L."/>
            <person name="Cai F."/>
            <person name="Druzhinina I.S."/>
            <person name="U'Ren J.M."/>
            <person name="Derntl C."/>
        </authorList>
    </citation>
    <scope>NUCLEOTIDE SEQUENCE</scope>
    <source>
        <strain evidence="2">TUCIM 5799</strain>
    </source>
</reference>
<keyword evidence="3" id="KW-1185">Reference proteome</keyword>
<evidence type="ECO:0000313" key="3">
    <source>
        <dbReference type="Proteomes" id="UP000829685"/>
    </source>
</evidence>
<dbReference type="EMBL" id="JAFIMR010000014">
    <property type="protein sequence ID" value="KAI1870193.1"/>
    <property type="molecule type" value="Genomic_DNA"/>
</dbReference>
<gene>
    <name evidence="2" type="ORF">JX265_006363</name>
</gene>
<feature type="region of interest" description="Disordered" evidence="1">
    <location>
        <begin position="439"/>
        <end position="458"/>
    </location>
</feature>
<feature type="compositionally biased region" description="Low complexity" evidence="1">
    <location>
        <begin position="439"/>
        <end position="455"/>
    </location>
</feature>
<feature type="compositionally biased region" description="Low complexity" evidence="1">
    <location>
        <begin position="172"/>
        <end position="188"/>
    </location>
</feature>
<feature type="region of interest" description="Disordered" evidence="1">
    <location>
        <begin position="168"/>
        <end position="188"/>
    </location>
</feature>
<evidence type="ECO:0000256" key="1">
    <source>
        <dbReference type="SAM" id="MobiDB-lite"/>
    </source>
</evidence>
<proteinExistence type="predicted"/>
<name>A0A9P9WLY1_9PEZI</name>
<sequence>MGGLIPLLLPSSGGSRSSVIVQPTETKRPASVMAAHSPMTPSHRRQQSLPLAKSITRLSLTPIPLPVLPYTPTEWKKTISEVKRKYVNRKYRTCSARCCEVLDNLRETSNVETIYLVYLHFYAASSFEMCARPLSQSSSYRTKLLRDARDHYDRAAAFIQRAEDATVQKTRSGSASSTSSSLHSPSLSISSRSSVCTALSSPRNSVSSVEDMKVKALPKRPKKKKVSFSGLPEPIEIPKNSWQSEPYIRPDSPTLGWEEDQYLFGQREYASETVLPQSCLVQPTSKSADKTFPVRSISTEAQLPSPPILKPVPEEEGQDESFNLESFLQTRSANRLVSQLAALRSQVAWHRDAVDTLLTQPDDIPEIPETPVVPEMPSIPPPPPGMTSTLGGAQAQRLNDSLGRVSNFDVSPAAKDLTQSHESWVRTRSDSVASIASSLSYRPSSAASSTRSGGADEALQKRIERLRANGWQRKRFDNRRYEVLREQALSEIGA</sequence>